<feature type="domain" description="TonB-dependent receptor-like beta-barrel" evidence="12">
    <location>
        <begin position="299"/>
        <end position="767"/>
    </location>
</feature>
<keyword evidence="15" id="KW-1185">Reference proteome</keyword>
<keyword evidence="9 10" id="KW-0998">Cell outer membrane</keyword>
<dbReference type="InterPro" id="IPR000531">
    <property type="entry name" value="Beta-barrel_TonB"/>
</dbReference>
<accession>A0A4R6TPL6</accession>
<protein>
    <submittedName>
        <fullName evidence="14">Hemoglobin/transferrin/lactoferrin receptor protein</fullName>
    </submittedName>
</protein>
<evidence type="ECO:0000259" key="12">
    <source>
        <dbReference type="Pfam" id="PF00593"/>
    </source>
</evidence>
<evidence type="ECO:0000256" key="1">
    <source>
        <dbReference type="ARBA" id="ARBA00004571"/>
    </source>
</evidence>
<keyword evidence="8 14" id="KW-0675">Receptor</keyword>
<evidence type="ECO:0000256" key="11">
    <source>
        <dbReference type="RuleBase" id="RU003357"/>
    </source>
</evidence>
<reference evidence="14 15" key="1">
    <citation type="submission" date="2019-03" db="EMBL/GenBank/DDBJ databases">
        <title>Genomic Encyclopedia of Archaeal and Bacterial Type Strains, Phase II (KMG-II): from individual species to whole genera.</title>
        <authorList>
            <person name="Goeker M."/>
        </authorList>
    </citation>
    <scope>NUCLEOTIDE SEQUENCE [LARGE SCALE GENOMIC DNA]</scope>
    <source>
        <strain evidence="14 15">DSM 18435</strain>
    </source>
</reference>
<dbReference type="PROSITE" id="PS01156">
    <property type="entry name" value="TONB_DEPENDENT_REC_2"/>
    <property type="match status" value="1"/>
</dbReference>
<sequence length="794" mass="89722">MLMCAWVRAQEIIILDTDSREPVMNVAVFNEDKSKTAISDIDGKVDLRLFSSQERITFRHIAYQTKKSLKSVILRQGRRVYLTMNAEQLDEVVMSVSKWEQQKRDVPQRIVSVDARTIAFSAPQTSADLLQQSGQVFVQKSQLGGGSPMIRGFATNRLLLSVDGVRMNNAIFRGGNIQNVISLDPFTISSTEVIFGPGSVIYGSDAIGGVMNFYTKKPALAMADSLQVHGAAQYRFSSANMEQTGNVELNLGGKKWAALSIISYSDFGDLRMGEHGPDSYLREQYQVRVNGRDYVVANPDPGTQVPSGYDQWSLMQKFAYKPNNYWQYDLGLHYSETSDYARYDRLVRPTSDGQGLRSGEWYYGPQRWFMGNFQATQKGQGAFYDGLKTTLAYQRFEESRYDRNFQDEILYQNLEQVDALSAQLDLENKKIGDLRLYYGAEYVYNKVGSSGYLENIETGEVENGPSRYPDGSTWQSAAAYLSGEYRARPNLTMMSGLRYSHIWLHSEFDRSFYPFPFEEANLSNGAVTGSLGLSWFPKEHLQLTFNTSTGFRSPNIDDIGKVFDSEPGSVVVPNPDLKPEYAYNVEMGIMKNFHDRLVLKGTAFYTYLDDALVRRDFSFDGQSEIEYNGELSNVQAIQNAANAYVYGFEFGMEAFLDEQFSLKSNLTITEGTEEEEDGSESASRHAAPTFGDLHLLWEVNSFKADLFLNYNGEIAFEDLSVSERSKDYLYASDADGNPYSPCWYTLNLRTRYQLNEAVRATLSLENITDQRYRSYSSGIVAPGRNLILSLGYSF</sequence>
<dbReference type="GO" id="GO:0044718">
    <property type="term" value="P:siderophore transmembrane transport"/>
    <property type="evidence" value="ECO:0007669"/>
    <property type="project" value="TreeGrafter"/>
</dbReference>
<dbReference type="Pfam" id="PF07715">
    <property type="entry name" value="Plug"/>
    <property type="match status" value="1"/>
</dbReference>
<keyword evidence="6 11" id="KW-0798">TonB box</keyword>
<evidence type="ECO:0000313" key="14">
    <source>
        <dbReference type="EMBL" id="TDQ33080.1"/>
    </source>
</evidence>
<dbReference type="PROSITE" id="PS52016">
    <property type="entry name" value="TONB_DEPENDENT_REC_3"/>
    <property type="match status" value="1"/>
</dbReference>
<feature type="domain" description="TonB-dependent receptor plug" evidence="13">
    <location>
        <begin position="103"/>
        <end position="210"/>
    </location>
</feature>
<evidence type="ECO:0000313" key="15">
    <source>
        <dbReference type="Proteomes" id="UP000295468"/>
    </source>
</evidence>
<gene>
    <name evidence="14" type="ORF">CLV82_0918</name>
</gene>
<dbReference type="SUPFAM" id="SSF56935">
    <property type="entry name" value="Porins"/>
    <property type="match status" value="1"/>
</dbReference>
<dbReference type="InterPro" id="IPR039426">
    <property type="entry name" value="TonB-dep_rcpt-like"/>
</dbReference>
<comment type="subcellular location">
    <subcellularLocation>
        <location evidence="1 10">Cell outer membrane</location>
        <topology evidence="1 10">Multi-pass membrane protein</topology>
    </subcellularLocation>
</comment>
<evidence type="ECO:0000256" key="9">
    <source>
        <dbReference type="ARBA" id="ARBA00023237"/>
    </source>
</evidence>
<keyword evidence="5" id="KW-0732">Signal</keyword>
<evidence type="ECO:0000256" key="4">
    <source>
        <dbReference type="ARBA" id="ARBA00022692"/>
    </source>
</evidence>
<dbReference type="AlphaFoldDB" id="A0A4R6TPL6"/>
<dbReference type="Proteomes" id="UP000295468">
    <property type="component" value="Unassembled WGS sequence"/>
</dbReference>
<evidence type="ECO:0000256" key="6">
    <source>
        <dbReference type="ARBA" id="ARBA00023077"/>
    </source>
</evidence>
<dbReference type="PANTHER" id="PTHR30069">
    <property type="entry name" value="TONB-DEPENDENT OUTER MEMBRANE RECEPTOR"/>
    <property type="match status" value="1"/>
</dbReference>
<dbReference type="Gene3D" id="2.170.130.10">
    <property type="entry name" value="TonB-dependent receptor, plug domain"/>
    <property type="match status" value="1"/>
</dbReference>
<dbReference type="GO" id="GO:0009279">
    <property type="term" value="C:cell outer membrane"/>
    <property type="evidence" value="ECO:0007669"/>
    <property type="project" value="UniProtKB-SubCell"/>
</dbReference>
<evidence type="ECO:0000259" key="13">
    <source>
        <dbReference type="Pfam" id="PF07715"/>
    </source>
</evidence>
<keyword evidence="7 10" id="KW-0472">Membrane</keyword>
<dbReference type="InterPro" id="IPR036942">
    <property type="entry name" value="Beta-barrel_TonB_sf"/>
</dbReference>
<dbReference type="GO" id="GO:0015344">
    <property type="term" value="F:siderophore uptake transmembrane transporter activity"/>
    <property type="evidence" value="ECO:0007669"/>
    <property type="project" value="TreeGrafter"/>
</dbReference>
<keyword evidence="4 10" id="KW-0812">Transmembrane</keyword>
<keyword evidence="3 10" id="KW-1134">Transmembrane beta strand</keyword>
<dbReference type="InterPro" id="IPR037066">
    <property type="entry name" value="Plug_dom_sf"/>
</dbReference>
<dbReference type="Pfam" id="PF00593">
    <property type="entry name" value="TonB_dep_Rec_b-barrel"/>
    <property type="match status" value="1"/>
</dbReference>
<proteinExistence type="inferred from homology"/>
<dbReference type="Gene3D" id="2.40.170.20">
    <property type="entry name" value="TonB-dependent receptor, beta-barrel domain"/>
    <property type="match status" value="1"/>
</dbReference>
<dbReference type="InterPro" id="IPR012910">
    <property type="entry name" value="Plug_dom"/>
</dbReference>
<dbReference type="CDD" id="cd01347">
    <property type="entry name" value="ligand_gated_channel"/>
    <property type="match status" value="1"/>
</dbReference>
<evidence type="ECO:0000256" key="5">
    <source>
        <dbReference type="ARBA" id="ARBA00022729"/>
    </source>
</evidence>
<name>A0A4R6TPL6_9FLAO</name>
<evidence type="ECO:0000256" key="7">
    <source>
        <dbReference type="ARBA" id="ARBA00023136"/>
    </source>
</evidence>
<dbReference type="EMBL" id="SNYI01000001">
    <property type="protein sequence ID" value="TDQ33080.1"/>
    <property type="molecule type" value="Genomic_DNA"/>
</dbReference>
<evidence type="ECO:0000256" key="8">
    <source>
        <dbReference type="ARBA" id="ARBA00023170"/>
    </source>
</evidence>
<evidence type="ECO:0000256" key="3">
    <source>
        <dbReference type="ARBA" id="ARBA00022452"/>
    </source>
</evidence>
<evidence type="ECO:0000256" key="10">
    <source>
        <dbReference type="PROSITE-ProRule" id="PRU01360"/>
    </source>
</evidence>
<keyword evidence="2 10" id="KW-0813">Transport</keyword>
<dbReference type="InterPro" id="IPR010917">
    <property type="entry name" value="TonB_rcpt_CS"/>
</dbReference>
<organism evidence="14 15">
    <name type="scientific">Zeaxanthinibacter enoshimensis</name>
    <dbReference type="NCBI Taxonomy" id="392009"/>
    <lineage>
        <taxon>Bacteria</taxon>
        <taxon>Pseudomonadati</taxon>
        <taxon>Bacteroidota</taxon>
        <taxon>Flavobacteriia</taxon>
        <taxon>Flavobacteriales</taxon>
        <taxon>Flavobacteriaceae</taxon>
        <taxon>Zeaxanthinibacter</taxon>
    </lineage>
</organism>
<comment type="similarity">
    <text evidence="10 11">Belongs to the TonB-dependent receptor family.</text>
</comment>
<comment type="caution">
    <text evidence="14">The sequence shown here is derived from an EMBL/GenBank/DDBJ whole genome shotgun (WGS) entry which is preliminary data.</text>
</comment>
<dbReference type="PANTHER" id="PTHR30069:SF29">
    <property type="entry name" value="HEMOGLOBIN AND HEMOGLOBIN-HAPTOGLOBIN-BINDING PROTEIN 1-RELATED"/>
    <property type="match status" value="1"/>
</dbReference>
<evidence type="ECO:0000256" key="2">
    <source>
        <dbReference type="ARBA" id="ARBA00022448"/>
    </source>
</evidence>